<dbReference type="AlphaFoldDB" id="A0A151WZN1"/>
<dbReference type="Proteomes" id="UP000075809">
    <property type="component" value="Unassembled WGS sequence"/>
</dbReference>
<keyword evidence="4" id="KW-1185">Reference proteome</keyword>
<evidence type="ECO:0000313" key="3">
    <source>
        <dbReference type="EMBL" id="KYQ53355.1"/>
    </source>
</evidence>
<feature type="compositionally biased region" description="Basic residues" evidence="1">
    <location>
        <begin position="15"/>
        <end position="24"/>
    </location>
</feature>
<evidence type="ECO:0000256" key="1">
    <source>
        <dbReference type="SAM" id="MobiDB-lite"/>
    </source>
</evidence>
<sequence>KEKEFQRSSSVSGRKDKKRKRPRPLNKYEAEKKTASISASAKKIKTANMIHVPEEQSIRYRILNFITVFSAISEHVKCKVCDSNVEFKAGSSRGLGLKILIVCPSCNPISIPLIGPAYEINRRFIFAMRLLGIGLNGARQFCGLMDLPPPVVQSTYYIIIKNIHKAASSVCDFFLRQTVKEEIKETCIEKECEDTSELMVSGDGT</sequence>
<feature type="non-terminal residue" evidence="3">
    <location>
        <position position="1"/>
    </location>
</feature>
<evidence type="ECO:0000259" key="2">
    <source>
        <dbReference type="Pfam" id="PF20700"/>
    </source>
</evidence>
<evidence type="ECO:0000313" key="4">
    <source>
        <dbReference type="Proteomes" id="UP000075809"/>
    </source>
</evidence>
<reference evidence="3 4" key="1">
    <citation type="submission" date="2015-09" db="EMBL/GenBank/DDBJ databases">
        <title>Trachymyrmex zeteki WGS genome.</title>
        <authorList>
            <person name="Nygaard S."/>
            <person name="Hu H."/>
            <person name="Boomsma J."/>
            <person name="Zhang G."/>
        </authorList>
    </citation>
    <scope>NUCLEOTIDE SEQUENCE [LARGE SCALE GENOMIC DNA]</scope>
    <source>
        <strain evidence="3">Tzet28-1</strain>
        <tissue evidence="3">Whole body</tissue>
    </source>
</reference>
<proteinExistence type="predicted"/>
<dbReference type="InterPro" id="IPR049012">
    <property type="entry name" value="Mutator_transp_dom"/>
</dbReference>
<dbReference type="Pfam" id="PF20700">
    <property type="entry name" value="Mutator"/>
    <property type="match status" value="1"/>
</dbReference>
<feature type="region of interest" description="Disordered" evidence="1">
    <location>
        <begin position="1"/>
        <end position="34"/>
    </location>
</feature>
<name>A0A151WZN1_9HYME</name>
<accession>A0A151WZN1</accession>
<feature type="domain" description="Mutator-like transposase" evidence="2">
    <location>
        <begin position="68"/>
        <end position="205"/>
    </location>
</feature>
<dbReference type="EMBL" id="KQ982633">
    <property type="protein sequence ID" value="KYQ53355.1"/>
    <property type="molecule type" value="Genomic_DNA"/>
</dbReference>
<gene>
    <name evidence="3" type="ORF">ALC60_07507</name>
</gene>
<organism evidence="3 4">
    <name type="scientific">Mycetomoellerius zeteki</name>
    <dbReference type="NCBI Taxonomy" id="64791"/>
    <lineage>
        <taxon>Eukaryota</taxon>
        <taxon>Metazoa</taxon>
        <taxon>Ecdysozoa</taxon>
        <taxon>Arthropoda</taxon>
        <taxon>Hexapoda</taxon>
        <taxon>Insecta</taxon>
        <taxon>Pterygota</taxon>
        <taxon>Neoptera</taxon>
        <taxon>Endopterygota</taxon>
        <taxon>Hymenoptera</taxon>
        <taxon>Apocrita</taxon>
        <taxon>Aculeata</taxon>
        <taxon>Formicoidea</taxon>
        <taxon>Formicidae</taxon>
        <taxon>Myrmicinae</taxon>
        <taxon>Mycetomoellerius</taxon>
    </lineage>
</organism>
<protein>
    <recommendedName>
        <fullName evidence="2">Mutator-like transposase domain-containing protein</fullName>
    </recommendedName>
</protein>